<keyword evidence="3" id="KW-1185">Reference proteome</keyword>
<evidence type="ECO:0000313" key="2">
    <source>
        <dbReference type="EMBL" id="GAA3538198.1"/>
    </source>
</evidence>
<gene>
    <name evidence="2" type="ORF">GCM10022263_27250</name>
</gene>
<sequence>MATFTLTCIGDDRPGLVSDLSARLHAHGASWNRSQMARLAGKFAGILLLEVPDARADELVAELADLEGVGLQVTLARTDAPADGPGLRFSLDLLGADRPGIVAEISAVLAREQVSIRDLVTDVRDAPMAGGHLFEAQALLEAPLGSRIEDLRATLEAIADELMVEVTLSESDSPDRGSAEAH</sequence>
<evidence type="ECO:0000313" key="3">
    <source>
        <dbReference type="Proteomes" id="UP001500301"/>
    </source>
</evidence>
<accession>A0ABP6VM81</accession>
<dbReference type="InterPro" id="IPR002912">
    <property type="entry name" value="ACT_dom"/>
</dbReference>
<protein>
    <submittedName>
        <fullName evidence="2">Glycine cleavage system protein R</fullName>
    </submittedName>
</protein>
<dbReference type="InterPro" id="IPR050990">
    <property type="entry name" value="UPF0237/GcvR_regulator"/>
</dbReference>
<comment type="caution">
    <text evidence="2">The sequence shown here is derived from an EMBL/GenBank/DDBJ whole genome shotgun (WGS) entry which is preliminary data.</text>
</comment>
<dbReference type="Pfam" id="PF13740">
    <property type="entry name" value="ACT_6"/>
    <property type="match status" value="2"/>
</dbReference>
<dbReference type="Proteomes" id="UP001500301">
    <property type="component" value="Unassembled WGS sequence"/>
</dbReference>
<dbReference type="InterPro" id="IPR016867">
    <property type="entry name" value="GcvR"/>
</dbReference>
<dbReference type="EMBL" id="BAABBB010000013">
    <property type="protein sequence ID" value="GAA3538198.1"/>
    <property type="molecule type" value="Genomic_DNA"/>
</dbReference>
<name>A0ABP6VM81_9ACTN</name>
<organism evidence="2 3">
    <name type="scientific">Nocardioides daeguensis</name>
    <dbReference type="NCBI Taxonomy" id="908359"/>
    <lineage>
        <taxon>Bacteria</taxon>
        <taxon>Bacillati</taxon>
        <taxon>Actinomycetota</taxon>
        <taxon>Actinomycetes</taxon>
        <taxon>Propionibacteriales</taxon>
        <taxon>Nocardioidaceae</taxon>
        <taxon>Nocardioides</taxon>
    </lineage>
</organism>
<dbReference type="PANTHER" id="PTHR34875">
    <property type="entry name" value="UPF0237 PROTEIN MJ1558"/>
    <property type="match status" value="1"/>
</dbReference>
<reference evidence="3" key="1">
    <citation type="journal article" date="2019" name="Int. J. Syst. Evol. Microbiol.">
        <title>The Global Catalogue of Microorganisms (GCM) 10K type strain sequencing project: providing services to taxonomists for standard genome sequencing and annotation.</title>
        <authorList>
            <consortium name="The Broad Institute Genomics Platform"/>
            <consortium name="The Broad Institute Genome Sequencing Center for Infectious Disease"/>
            <person name="Wu L."/>
            <person name="Ma J."/>
        </authorList>
    </citation>
    <scope>NUCLEOTIDE SEQUENCE [LARGE SCALE GENOMIC DNA]</scope>
    <source>
        <strain evidence="3">JCM 17460</strain>
    </source>
</reference>
<feature type="domain" description="ACT" evidence="1">
    <location>
        <begin position="90"/>
        <end position="169"/>
    </location>
</feature>
<dbReference type="PIRSF" id="PIRSF028103">
    <property type="entry name" value="GcvR"/>
    <property type="match status" value="1"/>
</dbReference>
<proteinExistence type="predicted"/>
<dbReference type="PROSITE" id="PS51671">
    <property type="entry name" value="ACT"/>
    <property type="match status" value="1"/>
</dbReference>
<dbReference type="CDD" id="cd04869">
    <property type="entry name" value="ACT_GcvR_2"/>
    <property type="match status" value="1"/>
</dbReference>
<dbReference type="RefSeq" id="WP_218234291.1">
    <property type="nucleotide sequence ID" value="NZ_BAABBB010000013.1"/>
</dbReference>
<dbReference type="PANTHER" id="PTHR34875:SF6">
    <property type="entry name" value="UPF0237 PROTEIN MJ1558"/>
    <property type="match status" value="1"/>
</dbReference>
<evidence type="ECO:0000259" key="1">
    <source>
        <dbReference type="PROSITE" id="PS51671"/>
    </source>
</evidence>